<dbReference type="InterPro" id="IPR019264">
    <property type="entry name" value="DUF2179"/>
</dbReference>
<gene>
    <name evidence="8" type="ORF">OS242_18945</name>
</gene>
<dbReference type="Gene3D" id="3.30.70.120">
    <property type="match status" value="1"/>
</dbReference>
<evidence type="ECO:0000256" key="6">
    <source>
        <dbReference type="SAM" id="Phobius"/>
    </source>
</evidence>
<accession>A0ABT3X7Y5</accession>
<protein>
    <submittedName>
        <fullName evidence="8">YitT family protein</fullName>
    </submittedName>
</protein>
<evidence type="ECO:0000259" key="7">
    <source>
        <dbReference type="Pfam" id="PF10035"/>
    </source>
</evidence>
<comment type="caution">
    <text evidence="8">The sequence shown here is derived from an EMBL/GenBank/DDBJ whole genome shotgun (WGS) entry which is preliminary data.</text>
</comment>
<reference evidence="8 9" key="1">
    <citation type="submission" date="2022-11" db="EMBL/GenBank/DDBJ databases">
        <title>Study of microbial diversity in lake waters.</title>
        <authorList>
            <person name="Zhang J."/>
        </authorList>
    </citation>
    <scope>NUCLEOTIDE SEQUENCE [LARGE SCALE GENOMIC DNA]</scope>
    <source>
        <strain evidence="8 9">DT12</strain>
    </source>
</reference>
<sequence length="294" mass="31769">MTQHQKRLILDYLFITIGSLLVAFAITWVFVPNKMVTGGVSGIAILLYHLFQFPISITSLVINIPLFWAGYRYLGGHEFAIKTLYGIIAVTLFLQLTAPLQLHPLTENPLLACIYGGLLLGAGLGIVFRGRGTTGGTDLAARLLQSVTGVTAGQTLLFIDGAIIAGAGLIFGIERVLYALISLYITGKTIDLVQQGVGTNKIAYIITADRTVVRDAILHHLNRGCTELPAFGGYTGAERPMLMTVVAQSEVSRLKELVRALDPRAFVIVSDVQEVLGEGFSRAQGEMTPEQTHT</sequence>
<dbReference type="CDD" id="cd16380">
    <property type="entry name" value="YitT_C"/>
    <property type="match status" value="1"/>
</dbReference>
<evidence type="ECO:0000256" key="5">
    <source>
        <dbReference type="ARBA" id="ARBA00023136"/>
    </source>
</evidence>
<dbReference type="PANTHER" id="PTHR33545">
    <property type="entry name" value="UPF0750 MEMBRANE PROTEIN YITT-RELATED"/>
    <property type="match status" value="1"/>
</dbReference>
<evidence type="ECO:0000256" key="3">
    <source>
        <dbReference type="ARBA" id="ARBA00022692"/>
    </source>
</evidence>
<dbReference type="PANTHER" id="PTHR33545:SF9">
    <property type="entry name" value="UPF0750 MEMBRANE PROTEIN YITE"/>
    <property type="match status" value="1"/>
</dbReference>
<name>A0ABT3X7Y5_9BACL</name>
<evidence type="ECO:0000256" key="4">
    <source>
        <dbReference type="ARBA" id="ARBA00022989"/>
    </source>
</evidence>
<feature type="transmembrane region" description="Helical" evidence="6">
    <location>
        <begin position="51"/>
        <end position="71"/>
    </location>
</feature>
<proteinExistence type="predicted"/>
<dbReference type="InterPro" id="IPR051461">
    <property type="entry name" value="UPF0750_membrane"/>
</dbReference>
<keyword evidence="3 6" id="KW-0812">Transmembrane</keyword>
<feature type="domain" description="DUF2179" evidence="7">
    <location>
        <begin position="223"/>
        <end position="277"/>
    </location>
</feature>
<evidence type="ECO:0000313" key="9">
    <source>
        <dbReference type="Proteomes" id="UP001208017"/>
    </source>
</evidence>
<dbReference type="Proteomes" id="UP001208017">
    <property type="component" value="Unassembled WGS sequence"/>
</dbReference>
<feature type="transmembrane region" description="Helical" evidence="6">
    <location>
        <begin position="108"/>
        <end position="127"/>
    </location>
</feature>
<dbReference type="InterPro" id="IPR003740">
    <property type="entry name" value="YitT"/>
</dbReference>
<keyword evidence="2" id="KW-1003">Cell membrane</keyword>
<keyword evidence="4 6" id="KW-1133">Transmembrane helix</keyword>
<feature type="transmembrane region" description="Helical" evidence="6">
    <location>
        <begin position="12"/>
        <end position="31"/>
    </location>
</feature>
<keyword evidence="9" id="KW-1185">Reference proteome</keyword>
<dbReference type="RefSeq" id="WP_267153268.1">
    <property type="nucleotide sequence ID" value="NZ_JAPMLT010000015.1"/>
</dbReference>
<organism evidence="8 9">
    <name type="scientific">Tumebacillus lacus</name>
    <dbReference type="NCBI Taxonomy" id="2995335"/>
    <lineage>
        <taxon>Bacteria</taxon>
        <taxon>Bacillati</taxon>
        <taxon>Bacillota</taxon>
        <taxon>Bacilli</taxon>
        <taxon>Bacillales</taxon>
        <taxon>Alicyclobacillaceae</taxon>
        <taxon>Tumebacillus</taxon>
    </lineage>
</organism>
<feature type="transmembrane region" description="Helical" evidence="6">
    <location>
        <begin position="83"/>
        <end position="102"/>
    </location>
</feature>
<evidence type="ECO:0000313" key="8">
    <source>
        <dbReference type="EMBL" id="MCX7572017.1"/>
    </source>
</evidence>
<evidence type="ECO:0000256" key="2">
    <source>
        <dbReference type="ARBA" id="ARBA00022475"/>
    </source>
</evidence>
<dbReference type="InterPro" id="IPR015867">
    <property type="entry name" value="N-reg_PII/ATP_PRibTrfase_C"/>
</dbReference>
<evidence type="ECO:0000256" key="1">
    <source>
        <dbReference type="ARBA" id="ARBA00004651"/>
    </source>
</evidence>
<comment type="subcellular location">
    <subcellularLocation>
        <location evidence="1">Cell membrane</location>
        <topology evidence="1">Multi-pass membrane protein</topology>
    </subcellularLocation>
</comment>
<dbReference type="Pfam" id="PF02588">
    <property type="entry name" value="YitT_membrane"/>
    <property type="match status" value="1"/>
</dbReference>
<dbReference type="PIRSF" id="PIRSF006483">
    <property type="entry name" value="Membrane_protein_YitT"/>
    <property type="match status" value="1"/>
</dbReference>
<keyword evidence="5 6" id="KW-0472">Membrane</keyword>
<dbReference type="EMBL" id="JAPMLT010000015">
    <property type="protein sequence ID" value="MCX7572017.1"/>
    <property type="molecule type" value="Genomic_DNA"/>
</dbReference>
<dbReference type="Pfam" id="PF10035">
    <property type="entry name" value="DUF2179"/>
    <property type="match status" value="1"/>
</dbReference>